<dbReference type="SUPFAM" id="SSF56112">
    <property type="entry name" value="Protein kinase-like (PK-like)"/>
    <property type="match status" value="1"/>
</dbReference>
<keyword evidence="6" id="KW-0378">Hydrolase</keyword>
<dbReference type="PROSITE" id="PS00108">
    <property type="entry name" value="PROTEIN_KINASE_ST"/>
    <property type="match status" value="1"/>
</dbReference>
<evidence type="ECO:0000256" key="4">
    <source>
        <dbReference type="SAM" id="MobiDB-lite"/>
    </source>
</evidence>
<dbReference type="PROSITE" id="PS00107">
    <property type="entry name" value="PROTEIN_KINASE_ATP"/>
    <property type="match status" value="1"/>
</dbReference>
<dbReference type="EMBL" id="JBIAXI010000006">
    <property type="protein sequence ID" value="MFF4773596.1"/>
    <property type="molecule type" value="Genomic_DNA"/>
</dbReference>
<dbReference type="InterPro" id="IPR000719">
    <property type="entry name" value="Prot_kinase_dom"/>
</dbReference>
<keyword evidence="7" id="KW-1185">Reference proteome</keyword>
<reference evidence="6 7" key="1">
    <citation type="submission" date="2024-10" db="EMBL/GenBank/DDBJ databases">
        <title>The Natural Products Discovery Center: Release of the First 8490 Sequenced Strains for Exploring Actinobacteria Biosynthetic Diversity.</title>
        <authorList>
            <person name="Kalkreuter E."/>
            <person name="Kautsar S.A."/>
            <person name="Yang D."/>
            <person name="Bader C.D."/>
            <person name="Teijaro C.N."/>
            <person name="Fluegel L."/>
            <person name="Davis C.M."/>
            <person name="Simpson J.R."/>
            <person name="Lauterbach L."/>
            <person name="Steele A.D."/>
            <person name="Gui C."/>
            <person name="Meng S."/>
            <person name="Li G."/>
            <person name="Viehrig K."/>
            <person name="Ye F."/>
            <person name="Su P."/>
            <person name="Kiefer A.F."/>
            <person name="Nichols A."/>
            <person name="Cepeda A.J."/>
            <person name="Yan W."/>
            <person name="Fan B."/>
            <person name="Jiang Y."/>
            <person name="Adhikari A."/>
            <person name="Zheng C.-J."/>
            <person name="Schuster L."/>
            <person name="Cowan T.M."/>
            <person name="Smanski M.J."/>
            <person name="Chevrette M.G."/>
            <person name="De Carvalho L.P.S."/>
            <person name="Shen B."/>
        </authorList>
    </citation>
    <scope>NUCLEOTIDE SEQUENCE [LARGE SCALE GENOMIC DNA]</scope>
    <source>
        <strain evidence="6 7">NPDC001281</strain>
    </source>
</reference>
<sequence length="742" mass="76558">MASNGGNPDESPIGDALREGDPRQAGPFTLLRRLGQGGMGTVYLGRAPDGELVAVKLIHPQWAADPEFRRRFTREIAAAQRVARFCTAPVLAADVEGDTAYLVTEYVPGPTLQRAVREQGPLSGSHLESVAVSVAVALQAIHAAGIVHRDLKPGNVLLSPLGPKVIDFGIAQLAEAGAHTSSAIVGTPAYMPPEQARGEHVTSASDIFAWGALVTYAATGHSPFGDGPPPSVLYRVVHHEPDLAALEPDLRALVAQALAKDPAHRPTAQQLLDALTRHAPAAQATAAGRTGEETGAEVTGGTAVARRRPRVVAGAAAAAVALVTAGVVIALRIGPAGGDDGGPPSQAIGSQKVPASSTGPASAASRGGAGGGTGGATDGGEDPATDGAVGGVKDGNPLGGQAVRFYVRPDSDAAEQASIWQADGRKGDAALMRALARVPQSVWLEARMSDADAARVVNATLDVAGKQKAVAVFVTDGIPVRDCYPNGAPDSRAYASWIDAIATAIGDRPAVVVLEPNSLSKLPGAPGCSLGGPDGEKNRFAQLSGAVRRLGALPKTAVYLDGGQQYWPSIADAASRLIKAGLDQADGYFLNASGFQPTADVEAYGVRLAKCVHLMKERAGSRCQAPEIDTVSNDTPGLPHFVIDTGRNGRGEWHPPAGKYKQAQEWCNPPGRGVGARPTTDTRSGLTDAYLWLRDPTKSNGTCTRGTSGPEDPVYGLMAPHGGAFWPDLALQRAKNAVPPLR</sequence>
<dbReference type="Proteomes" id="UP001602119">
    <property type="component" value="Unassembled WGS sequence"/>
</dbReference>
<feature type="region of interest" description="Disordered" evidence="4">
    <location>
        <begin position="338"/>
        <end position="396"/>
    </location>
</feature>
<dbReference type="InterPro" id="IPR011009">
    <property type="entry name" value="Kinase-like_dom_sf"/>
</dbReference>
<feature type="region of interest" description="Disordered" evidence="4">
    <location>
        <begin position="280"/>
        <end position="304"/>
    </location>
</feature>
<protein>
    <submittedName>
        <fullName evidence="6">Glycoside hydrolase family 6 protein</fullName>
    </submittedName>
</protein>
<organism evidence="6 7">
    <name type="scientific">Microtetraspora fusca</name>
    <dbReference type="NCBI Taxonomy" id="1997"/>
    <lineage>
        <taxon>Bacteria</taxon>
        <taxon>Bacillati</taxon>
        <taxon>Actinomycetota</taxon>
        <taxon>Actinomycetes</taxon>
        <taxon>Streptosporangiales</taxon>
        <taxon>Streptosporangiaceae</taxon>
        <taxon>Microtetraspora</taxon>
    </lineage>
</organism>
<dbReference type="CDD" id="cd14014">
    <property type="entry name" value="STKc_PknB_like"/>
    <property type="match status" value="1"/>
</dbReference>
<dbReference type="SUPFAM" id="SSF51989">
    <property type="entry name" value="Glycosyl hydrolases family 6, cellulases"/>
    <property type="match status" value="1"/>
</dbReference>
<dbReference type="Gene3D" id="1.10.510.10">
    <property type="entry name" value="Transferase(Phosphotransferase) domain 1"/>
    <property type="match status" value="1"/>
</dbReference>
<dbReference type="RefSeq" id="WP_387341985.1">
    <property type="nucleotide sequence ID" value="NZ_JBIAXI010000006.1"/>
</dbReference>
<name>A0ABW6V2P8_MICFU</name>
<dbReference type="Gene3D" id="3.20.20.40">
    <property type="entry name" value="1, 4-beta cellobiohydrolase"/>
    <property type="match status" value="1"/>
</dbReference>
<dbReference type="InterPro" id="IPR036434">
    <property type="entry name" value="Beta_cellobiohydrolase_sf"/>
</dbReference>
<feature type="compositionally biased region" description="Low complexity" evidence="4">
    <location>
        <begin position="354"/>
        <end position="366"/>
    </location>
</feature>
<dbReference type="PANTHER" id="PTHR34876:SF4">
    <property type="entry name" value="1,4-BETA-D-GLUCAN CELLOBIOHYDROLASE C-RELATED"/>
    <property type="match status" value="1"/>
</dbReference>
<evidence type="ECO:0000259" key="5">
    <source>
        <dbReference type="PROSITE" id="PS50011"/>
    </source>
</evidence>
<gene>
    <name evidence="6" type="ORF">ACFY05_12120</name>
</gene>
<dbReference type="PRINTS" id="PR00733">
    <property type="entry name" value="GLHYDRLASE6"/>
</dbReference>
<dbReference type="InterPro" id="IPR008271">
    <property type="entry name" value="Ser/Thr_kinase_AS"/>
</dbReference>
<dbReference type="SMART" id="SM00220">
    <property type="entry name" value="S_TKc"/>
    <property type="match status" value="1"/>
</dbReference>
<dbReference type="Pfam" id="PF00069">
    <property type="entry name" value="Pkinase"/>
    <property type="match status" value="1"/>
</dbReference>
<evidence type="ECO:0000313" key="7">
    <source>
        <dbReference type="Proteomes" id="UP001602119"/>
    </source>
</evidence>
<keyword evidence="1 3" id="KW-0547">Nucleotide-binding</keyword>
<dbReference type="Gene3D" id="3.30.200.20">
    <property type="entry name" value="Phosphorylase Kinase, domain 1"/>
    <property type="match status" value="1"/>
</dbReference>
<evidence type="ECO:0000256" key="2">
    <source>
        <dbReference type="ARBA" id="ARBA00022840"/>
    </source>
</evidence>
<dbReference type="InterPro" id="IPR016288">
    <property type="entry name" value="Beta_cellobiohydrolase"/>
</dbReference>
<evidence type="ECO:0000256" key="1">
    <source>
        <dbReference type="ARBA" id="ARBA00022741"/>
    </source>
</evidence>
<evidence type="ECO:0000256" key="3">
    <source>
        <dbReference type="PROSITE-ProRule" id="PRU10141"/>
    </source>
</evidence>
<keyword evidence="2 3" id="KW-0067">ATP-binding</keyword>
<evidence type="ECO:0000313" key="6">
    <source>
        <dbReference type="EMBL" id="MFF4773596.1"/>
    </source>
</evidence>
<feature type="domain" description="Protein kinase" evidence="5">
    <location>
        <begin position="28"/>
        <end position="281"/>
    </location>
</feature>
<feature type="binding site" evidence="3">
    <location>
        <position position="56"/>
    </location>
    <ligand>
        <name>ATP</name>
        <dbReference type="ChEBI" id="CHEBI:30616"/>
    </ligand>
</feature>
<feature type="compositionally biased region" description="Gly residues" evidence="4">
    <location>
        <begin position="367"/>
        <end position="378"/>
    </location>
</feature>
<feature type="region of interest" description="Disordered" evidence="4">
    <location>
        <begin position="1"/>
        <end position="25"/>
    </location>
</feature>
<dbReference type="PROSITE" id="PS50011">
    <property type="entry name" value="PROTEIN_KINASE_DOM"/>
    <property type="match status" value="1"/>
</dbReference>
<dbReference type="PANTHER" id="PTHR34876">
    <property type="match status" value="1"/>
</dbReference>
<proteinExistence type="predicted"/>
<comment type="caution">
    <text evidence="6">The sequence shown here is derived from an EMBL/GenBank/DDBJ whole genome shotgun (WGS) entry which is preliminary data.</text>
</comment>
<accession>A0ABW6V2P8</accession>
<dbReference type="GO" id="GO:0016787">
    <property type="term" value="F:hydrolase activity"/>
    <property type="evidence" value="ECO:0007669"/>
    <property type="project" value="UniProtKB-KW"/>
</dbReference>
<dbReference type="InterPro" id="IPR017441">
    <property type="entry name" value="Protein_kinase_ATP_BS"/>
</dbReference>
<dbReference type="Pfam" id="PF01341">
    <property type="entry name" value="Glyco_hydro_6"/>
    <property type="match status" value="1"/>
</dbReference>